<evidence type="ECO:0000313" key="3">
    <source>
        <dbReference type="Proteomes" id="UP001501692"/>
    </source>
</evidence>
<comment type="caution">
    <text evidence="2">The sequence shown here is derived from an EMBL/GenBank/DDBJ whole genome shotgun (WGS) entry which is preliminary data.</text>
</comment>
<name>A0ABP9H244_9FLAO</name>
<evidence type="ECO:0000259" key="1">
    <source>
        <dbReference type="Pfam" id="PF00535"/>
    </source>
</evidence>
<organism evidence="2 3">
    <name type="scientific">Algibacter aquimarinus</name>
    <dbReference type="NCBI Taxonomy" id="1136748"/>
    <lineage>
        <taxon>Bacteria</taxon>
        <taxon>Pseudomonadati</taxon>
        <taxon>Bacteroidota</taxon>
        <taxon>Flavobacteriia</taxon>
        <taxon>Flavobacteriales</taxon>
        <taxon>Flavobacteriaceae</taxon>
        <taxon>Algibacter</taxon>
    </lineage>
</organism>
<dbReference type="InterPro" id="IPR001173">
    <property type="entry name" value="Glyco_trans_2-like"/>
</dbReference>
<dbReference type="RefSeq" id="WP_345163945.1">
    <property type="nucleotide sequence ID" value="NZ_BAABJK010000002.1"/>
</dbReference>
<feature type="domain" description="Glycosyltransferase 2-like" evidence="1">
    <location>
        <begin position="3"/>
        <end position="157"/>
    </location>
</feature>
<keyword evidence="3" id="KW-1185">Reference proteome</keyword>
<dbReference type="EMBL" id="BAABJK010000002">
    <property type="protein sequence ID" value="GAA4959362.1"/>
    <property type="molecule type" value="Genomic_DNA"/>
</dbReference>
<dbReference type="InterPro" id="IPR029044">
    <property type="entry name" value="Nucleotide-diphossugar_trans"/>
</dbReference>
<dbReference type="Gene3D" id="3.90.550.10">
    <property type="entry name" value="Spore Coat Polysaccharide Biosynthesis Protein SpsA, Chain A"/>
    <property type="match status" value="1"/>
</dbReference>
<reference evidence="3" key="1">
    <citation type="journal article" date="2019" name="Int. J. Syst. Evol. Microbiol.">
        <title>The Global Catalogue of Microorganisms (GCM) 10K type strain sequencing project: providing services to taxonomists for standard genome sequencing and annotation.</title>
        <authorList>
            <consortium name="The Broad Institute Genomics Platform"/>
            <consortium name="The Broad Institute Genome Sequencing Center for Infectious Disease"/>
            <person name="Wu L."/>
            <person name="Ma J."/>
        </authorList>
    </citation>
    <scope>NUCLEOTIDE SEQUENCE [LARGE SCALE GENOMIC DNA]</scope>
    <source>
        <strain evidence="3">JCM 18287</strain>
    </source>
</reference>
<dbReference type="Pfam" id="PF00535">
    <property type="entry name" value="Glycos_transf_2"/>
    <property type="match status" value="1"/>
</dbReference>
<evidence type="ECO:0000313" key="2">
    <source>
        <dbReference type="EMBL" id="GAA4959362.1"/>
    </source>
</evidence>
<accession>A0ABP9H244</accession>
<protein>
    <submittedName>
        <fullName evidence="2">Glycosyltransferase</fullName>
    </submittedName>
</protein>
<gene>
    <name evidence="2" type="ORF">GCM10023315_03740</name>
</gene>
<sequence>MLSILIPTYNYNIVQLVNAIHEQLIKSNIDFEIIALDDVSNHDIIEQNSKINILKNTQYILSKTNGGIAVNRQVLSDRAKFDWILLLDADMKLKSDLFISNYLETIKHDFEVIFGGIDYESKIPNSENLLRWKYGVTCEALNAEKRNKTPYKITSAANMLIKKDVYNRFSLDSIGNSYGMDIFFGPQLKVTKTPVLHIDNEVYHLGLESSKTYLKKTKLAVETLLNLHYKKKIKLHENDLLKTFISCKKIGLNYLLSYYFKLFETLMIKNLLGKAPSIKLLQLYKLSYMCNFNLTKKV</sequence>
<dbReference type="SUPFAM" id="SSF53448">
    <property type="entry name" value="Nucleotide-diphospho-sugar transferases"/>
    <property type="match status" value="1"/>
</dbReference>
<proteinExistence type="predicted"/>
<dbReference type="CDD" id="cd00761">
    <property type="entry name" value="Glyco_tranf_GTA_type"/>
    <property type="match status" value="1"/>
</dbReference>
<dbReference type="Proteomes" id="UP001501692">
    <property type="component" value="Unassembled WGS sequence"/>
</dbReference>